<feature type="region of interest" description="Disordered" evidence="5">
    <location>
        <begin position="1764"/>
        <end position="1803"/>
    </location>
</feature>
<feature type="compositionally biased region" description="Low complexity" evidence="5">
    <location>
        <begin position="1328"/>
        <end position="1337"/>
    </location>
</feature>
<evidence type="ECO:0000313" key="7">
    <source>
        <dbReference type="Proteomes" id="UP000789524"/>
    </source>
</evidence>
<accession>A0A8J2QYW6</accession>
<feature type="region of interest" description="Disordered" evidence="5">
    <location>
        <begin position="473"/>
        <end position="520"/>
    </location>
</feature>
<feature type="region of interest" description="Disordered" evidence="5">
    <location>
        <begin position="683"/>
        <end position="707"/>
    </location>
</feature>
<evidence type="ECO:0000313" key="6">
    <source>
        <dbReference type="EMBL" id="CAG9573689.1"/>
    </source>
</evidence>
<feature type="compositionally biased region" description="Basic and acidic residues" evidence="5">
    <location>
        <begin position="1523"/>
        <end position="1533"/>
    </location>
</feature>
<feature type="region of interest" description="Disordered" evidence="5">
    <location>
        <begin position="1522"/>
        <end position="1550"/>
    </location>
</feature>
<evidence type="ECO:0000256" key="5">
    <source>
        <dbReference type="SAM" id="MobiDB-lite"/>
    </source>
</evidence>
<dbReference type="EMBL" id="CAKASE010000070">
    <property type="protein sequence ID" value="CAG9573689.1"/>
    <property type="molecule type" value="Genomic_DNA"/>
</dbReference>
<feature type="region of interest" description="Disordered" evidence="5">
    <location>
        <begin position="392"/>
        <end position="442"/>
    </location>
</feature>
<organism evidence="6 7">
    <name type="scientific">Danaus chrysippus</name>
    <name type="common">African queen</name>
    <dbReference type="NCBI Taxonomy" id="151541"/>
    <lineage>
        <taxon>Eukaryota</taxon>
        <taxon>Metazoa</taxon>
        <taxon>Ecdysozoa</taxon>
        <taxon>Arthropoda</taxon>
        <taxon>Hexapoda</taxon>
        <taxon>Insecta</taxon>
        <taxon>Pterygota</taxon>
        <taxon>Neoptera</taxon>
        <taxon>Endopterygota</taxon>
        <taxon>Lepidoptera</taxon>
        <taxon>Glossata</taxon>
        <taxon>Ditrysia</taxon>
        <taxon>Papilionoidea</taxon>
        <taxon>Nymphalidae</taxon>
        <taxon>Danainae</taxon>
        <taxon>Danaini</taxon>
        <taxon>Danaina</taxon>
        <taxon>Danaus</taxon>
        <taxon>Anosia</taxon>
    </lineage>
</organism>
<feature type="compositionally biased region" description="Polar residues" evidence="5">
    <location>
        <begin position="399"/>
        <end position="428"/>
    </location>
</feature>
<comment type="function">
    <text evidence="4">Subunit of the V1 complex of vacuolar(H+)-ATPase (V-ATPase), a multisubunit enzyme composed of a peripheral complex (V1) that hydrolyzes ATP and a membrane integral complex (V0) that translocates protons. V-ATPase is responsible for acidifying and maintaining the pH of intracellular compartments and in some cell types, is targeted to the plasma membrane, where it is responsible for acidifying the extracellular environment.</text>
</comment>
<dbReference type="InterPro" id="IPR002699">
    <property type="entry name" value="V_ATPase_D"/>
</dbReference>
<evidence type="ECO:0000256" key="2">
    <source>
        <dbReference type="ARBA" id="ARBA00022448"/>
    </source>
</evidence>
<dbReference type="Gene3D" id="1.10.287.3240">
    <property type="match status" value="1"/>
</dbReference>
<sequence length="2143" mass="241865">MFKDDDDKEEGAAFGITRYQCMPSLVALQQMRNRLHLAFLGKKLMKWTALATGREMRRLAQELYDVYEGFGEELRNAFILLARCRYFSPPLNSIVLEDIGQKAGVLVHQATKTVSAVKIVQFDIFETEYPPYPHLGLEKGGQTIYETKKAWLELLKRLIMMMQLRASFLMVEIAHKNANKKMNVLGKVVIPRTNVTMEYINNELEEYAREEFFRLKKVLEIKRKMYGDKDGKKEKPKDPGDLSLCPGCLSDEDETKELEIKTPEEEVPTYNDMMQESQLNELIKQISEVVDTTKDMDKKGLVTASVEDFIKTAEELKAKLAQKSELDEKENAKNVEDELEKVERELEDMDENPSIDPQLEEDMDENKICDKCKNKCIMKDKGKDKDIQSVVFEDDDSIKSTAPRTATDSKSMSGVSDETVQLKQSLSQEDFPDDSDSDLGAFEREVKEITTITRTRNDDGSVSVQKKIIKIERQFRPVRNQGSQGTSRYDSGNPSRNASNQPSTTSSRKSNPYSGSKTVGSIKVPIPSYKSIFIPNQIVRKSKSEPFNHYAPMSDPIERQCLSSGTLLSADVDFNINPIRSNNSVFGEIRPNHRNGFCNQSHVIKIESYQQKKNFDNKDLSDLEDNKMLFPPDNLFSDTDNSNSITDAIINPKCNERLELEEIEREDNFRLKRFKELKIKKQREADGPAVKPQPKESTTNIDENEDTSYKSEKLSACDLSSVCVCPPITDGGDELVSMKIIDFIDQRDFSLDSFRAFKNKTESRTGSILKLFQNESRNSKITTIRELKDFKEEGLNDSDSIPCVCQSQHRMSSIITNEEVCCRRVSESQSVLWRQASGAIPCVCQAKAIEFIDQREAEKDGSYIEPLFSTPDSRSVCCKTKTPSIEFIDQRDSRFGSFSNSSNAGSKKDGRTTNYFIYCSISIVRGGKKIMQQAKPTCCNKSQQIEFIDQRELNSQMRVNSDPKSNCCNKTQQIEFIDQREGKSEIKSIPDSKANCCNIKKQREQIEFIDQRETNGEMRVSSDPKATCCNKTQQIEFIDQREGKSEIKTIPDSKADCCNIKKQRDQIEFIDQRELNSEIKFIPDSKANSCNTKKQREQIEFIDQRELNSQMKFAPDAKVGYGKSQQIEFIDQRQIDDGTKFIPDSKLEYGKSKEIEIIDQRELDTGMKFIPESKEKSHKTQQIDFIDQREIDNGLKIIPYSIVDDRKPQKIEFIDQREINDMKFNSDSKTNSNKTQQIEFIDQRMRNNEVYVVNDLKTSCCKSSAPSIEFIDQRDEGRAANLNTQKPCGGETRNENNMKEEKIDSRTSCCKSKSQSIEFVDQREIEKNGNSNANNADCNERNNEMNSKTSCCKSKSQSRECTDKENRRNEGNSNENNVCCKEECQINTKDMNLKDKIKFKSNSKTAYCKSKSLDFIEERKLLKKDSSDFKNRETGTYMSLLKNNKDICSSCKSSSSQYAGNSSNVTPSLDINTDFSGSVFQNPESYIESATQSICSHCSVANKKLPSDDALKSLSSGNNCTNIREKQLQDKKGSSKHIGKGRKAKSENSDTGFKQIVKEVKETKITCKNGSIKTEQRSKIITNEKNNLPCSKCHSESLVYKKPRNASLQKSIKSLKSINLSKFKIFTSCFVPKGKSQSSCSGVSQCSEVDKNCSEVLNKSNPSTSECSVASVNYSSSDKTTTCYMCTGTQTNDQAKKVQTCPSLSCGRPSKANSKSSINIRIIAKSGNVTPKEGTNDIELTPSDFNILKRILIRASKSSACISKSKKSKSSSKSSCSSSLSGKSSSSPKRKLSPCRNDKCTRKEPKKHNCQLENKVPSAQSSKSTVTSKCTCSSAWKVKSSASIEREPPPCHQDMVKSTPDQTKKCNYFNRKVKSETVQFGPPCCSVRNSEKSVSTASIVDSCTKLLSKIVKKHSCVSNAKTKSSSAIKVDGKICTCNNKKGIDAKECVCSKSKNMIQKTCSCSKTKEKDKCSCNIIETKKSKCTCSTPKQCTCKKSPKRFPSDCDRKSNRPTEYLDKLETKYFSKNCCKSGTPSDVFSSGSNDSKTNNVATQKCSKHSCNSVCSQDKFVVEVPSQCSFCGVKEASTMTRRSDRYDVRPLRLLARRKQYFCCQSDTGLLSRAKALKIKITRCRSADDRRRYCN</sequence>
<keyword evidence="3" id="KW-0406">Ion transport</keyword>
<dbReference type="Proteomes" id="UP000789524">
    <property type="component" value="Unassembled WGS sequence"/>
</dbReference>
<gene>
    <name evidence="6" type="ORF">DCHRY22_LOCUS10563</name>
</gene>
<evidence type="ECO:0000256" key="4">
    <source>
        <dbReference type="ARBA" id="ARBA00045737"/>
    </source>
</evidence>
<feature type="region of interest" description="Disordered" evidence="5">
    <location>
        <begin position="1323"/>
        <end position="1351"/>
    </location>
</feature>
<comment type="caution">
    <text evidence="6">The sequence shown here is derived from an EMBL/GenBank/DDBJ whole genome shotgun (WGS) entry which is preliminary data.</text>
</comment>
<proteinExistence type="inferred from homology"/>
<feature type="compositionally biased region" description="Basic residues" evidence="5">
    <location>
        <begin position="1534"/>
        <end position="1543"/>
    </location>
</feature>
<dbReference type="PANTHER" id="PTHR11671">
    <property type="entry name" value="V-TYPE ATP SYNTHASE SUBUNIT D"/>
    <property type="match status" value="1"/>
</dbReference>
<keyword evidence="2" id="KW-0813">Transport</keyword>
<dbReference type="OrthoDB" id="7676488at2759"/>
<evidence type="ECO:0000256" key="3">
    <source>
        <dbReference type="ARBA" id="ARBA00023065"/>
    </source>
</evidence>
<dbReference type="Pfam" id="PF01813">
    <property type="entry name" value="ATP-synt_D"/>
    <property type="match status" value="1"/>
</dbReference>
<dbReference type="GO" id="GO:0046961">
    <property type="term" value="F:proton-transporting ATPase activity, rotational mechanism"/>
    <property type="evidence" value="ECO:0007669"/>
    <property type="project" value="InterPro"/>
</dbReference>
<keyword evidence="7" id="KW-1185">Reference proteome</keyword>
<feature type="compositionally biased region" description="Low complexity" evidence="5">
    <location>
        <begin position="1771"/>
        <end position="1787"/>
    </location>
</feature>
<name>A0A8J2QYW6_9NEOP</name>
<protein>
    <submittedName>
        <fullName evidence="6">(African queen) hypothetical protein</fullName>
    </submittedName>
</protein>
<evidence type="ECO:0000256" key="1">
    <source>
        <dbReference type="ARBA" id="ARBA00005850"/>
    </source>
</evidence>
<feature type="region of interest" description="Disordered" evidence="5">
    <location>
        <begin position="343"/>
        <end position="362"/>
    </location>
</feature>
<comment type="similarity">
    <text evidence="1">Belongs to the V-ATPase D subunit family.</text>
</comment>
<feature type="compositionally biased region" description="Acidic residues" evidence="5">
    <location>
        <begin position="345"/>
        <end position="362"/>
    </location>
</feature>
<feature type="compositionally biased region" description="Polar residues" evidence="5">
    <location>
        <begin position="480"/>
        <end position="519"/>
    </location>
</feature>
<reference evidence="6" key="1">
    <citation type="submission" date="2021-09" db="EMBL/GenBank/DDBJ databases">
        <authorList>
            <person name="Martin H S."/>
        </authorList>
    </citation>
    <scope>NUCLEOTIDE SEQUENCE</scope>
</reference>